<protein>
    <submittedName>
        <fullName evidence="4">Cadmium-exporting ATPase</fullName>
    </submittedName>
</protein>
<dbReference type="GO" id="GO:0015086">
    <property type="term" value="F:cadmium ion transmembrane transporter activity"/>
    <property type="evidence" value="ECO:0007669"/>
    <property type="project" value="TreeGrafter"/>
</dbReference>
<proteinExistence type="inferred from homology"/>
<organism evidence="4">
    <name type="scientific">human gut metagenome</name>
    <dbReference type="NCBI Taxonomy" id="408170"/>
    <lineage>
        <taxon>unclassified sequences</taxon>
        <taxon>metagenomes</taxon>
        <taxon>organismal metagenomes</taxon>
    </lineage>
</organism>
<dbReference type="Pfam" id="PF00122">
    <property type="entry name" value="E1-E2_ATPase"/>
    <property type="match status" value="1"/>
</dbReference>
<evidence type="ECO:0000256" key="1">
    <source>
        <dbReference type="ARBA" id="ARBA00006024"/>
    </source>
</evidence>
<evidence type="ECO:0000313" key="4">
    <source>
        <dbReference type="EMBL" id="EKC64658.1"/>
    </source>
</evidence>
<dbReference type="InterPro" id="IPR051014">
    <property type="entry name" value="Cation_Transport_ATPase_IB"/>
</dbReference>
<dbReference type="EMBL" id="AJWY01007218">
    <property type="protein sequence ID" value="EKC64658.1"/>
    <property type="molecule type" value="Genomic_DNA"/>
</dbReference>
<keyword evidence="2" id="KW-0472">Membrane</keyword>
<dbReference type="AlphaFoldDB" id="K1T4H5"/>
<feature type="transmembrane region" description="Helical" evidence="2">
    <location>
        <begin position="89"/>
        <end position="107"/>
    </location>
</feature>
<gene>
    <name evidence="4" type="ORF">LEA_10729</name>
</gene>
<dbReference type="Gene3D" id="2.70.150.10">
    <property type="entry name" value="Calcium-transporting ATPase, cytoplasmic transduction domain A"/>
    <property type="match status" value="1"/>
</dbReference>
<dbReference type="PANTHER" id="PTHR48085:SF5">
    <property type="entry name" value="CADMIUM_ZINC-TRANSPORTING ATPASE HMA4-RELATED"/>
    <property type="match status" value="1"/>
</dbReference>
<comment type="caution">
    <text evidence="4">The sequence shown here is derived from an EMBL/GenBank/DDBJ whole genome shotgun (WGS) entry which is preliminary data.</text>
</comment>
<reference evidence="4" key="1">
    <citation type="journal article" date="2013" name="Environ. Microbiol.">
        <title>Microbiota from the distal guts of lean and obese adolescents exhibit partial functional redundancy besides clear differences in community structure.</title>
        <authorList>
            <person name="Ferrer M."/>
            <person name="Ruiz A."/>
            <person name="Lanza F."/>
            <person name="Haange S.B."/>
            <person name="Oberbach A."/>
            <person name="Till H."/>
            <person name="Bargiela R."/>
            <person name="Campoy C."/>
            <person name="Segura M.T."/>
            <person name="Richter M."/>
            <person name="von Bergen M."/>
            <person name="Seifert J."/>
            <person name="Suarez A."/>
        </authorList>
    </citation>
    <scope>NUCLEOTIDE SEQUENCE</scope>
</reference>
<name>K1T4H5_9ZZZZ</name>
<dbReference type="InterPro" id="IPR059000">
    <property type="entry name" value="ATPase_P-type_domA"/>
</dbReference>
<dbReference type="InterPro" id="IPR008250">
    <property type="entry name" value="ATPase_P-typ_transduc_dom_A_sf"/>
</dbReference>
<feature type="non-terminal residue" evidence="4">
    <location>
        <position position="1"/>
    </location>
</feature>
<feature type="non-terminal residue" evidence="4">
    <location>
        <position position="170"/>
    </location>
</feature>
<dbReference type="SUPFAM" id="SSF81653">
    <property type="entry name" value="Calcium ATPase, transduction domain A"/>
    <property type="match status" value="1"/>
</dbReference>
<accession>K1T4H5</accession>
<feature type="transmembrane region" description="Helical" evidence="2">
    <location>
        <begin position="119"/>
        <end position="141"/>
    </location>
</feature>
<keyword evidence="2" id="KW-0812">Transmembrane</keyword>
<dbReference type="SUPFAM" id="SSF81665">
    <property type="entry name" value="Calcium ATPase, transmembrane domain M"/>
    <property type="match status" value="1"/>
</dbReference>
<dbReference type="GO" id="GO:0016020">
    <property type="term" value="C:membrane"/>
    <property type="evidence" value="ECO:0007669"/>
    <property type="project" value="TreeGrafter"/>
</dbReference>
<dbReference type="PANTHER" id="PTHR48085">
    <property type="entry name" value="CADMIUM/ZINC-TRANSPORTING ATPASE HMA2-RELATED"/>
    <property type="match status" value="1"/>
</dbReference>
<comment type="similarity">
    <text evidence="1">Belongs to the cation transport ATPase (P-type) (TC 3.A.3) family. Type IB subfamily.</text>
</comment>
<evidence type="ECO:0000256" key="2">
    <source>
        <dbReference type="SAM" id="Phobius"/>
    </source>
</evidence>
<dbReference type="InterPro" id="IPR023298">
    <property type="entry name" value="ATPase_P-typ_TM_dom_sf"/>
</dbReference>
<keyword evidence="2" id="KW-1133">Transmembrane helix</keyword>
<evidence type="ECO:0000259" key="3">
    <source>
        <dbReference type="Pfam" id="PF00122"/>
    </source>
</evidence>
<sequence>EVKPYERVPLDGIIIKGKTTLDTSALTGESLPVDAGEGSEVLSGAINGSNLIAVKTTKHFGDSTATRILQLVEDAAAQKGNSEKLISRFASVYTPVVVLIAAAIAVIPPLCGLGAFSEWLYRALVCLVASCPCAIVISVPLSYYSGIGAASEVGVLIKGGKYIEALAKAD</sequence>
<feature type="domain" description="P-type ATPase A" evidence="3">
    <location>
        <begin position="2"/>
        <end position="73"/>
    </location>
</feature>